<dbReference type="Proteomes" id="UP001199795">
    <property type="component" value="Unassembled WGS sequence"/>
</dbReference>
<protein>
    <recommendedName>
        <fullName evidence="3">Lipoprotein</fullName>
    </recommendedName>
</protein>
<proteinExistence type="predicted"/>
<sequence>MRKLSFLFFSAIIVLVSCDGRDRKHKTNAEILKENKLFESFSEQIQYIPEEQTEIFIDTVLSTGFQIKLHYYSIAGDYSTKIKATSDKANKTFYFKNFEAQYSVSKNKSLITQQVISKNLFSAYGSPDFWKKAVMQFVWVDYENSTEDFITLNTSFNIPETDIYKDFRIIVNTLGNIKIQQVNLVESVM</sequence>
<dbReference type="EMBL" id="JAKKDU010000014">
    <property type="protein sequence ID" value="MCF7569114.1"/>
    <property type="molecule type" value="Genomic_DNA"/>
</dbReference>
<evidence type="ECO:0000313" key="2">
    <source>
        <dbReference type="Proteomes" id="UP001199795"/>
    </source>
</evidence>
<reference evidence="1" key="1">
    <citation type="submission" date="2022-01" db="EMBL/GenBank/DDBJ databases">
        <title>Draft genome sequence of Sabulilitoribacter arenilitoris KCTC 52401.</title>
        <authorList>
            <person name="Oh J.-S."/>
        </authorList>
    </citation>
    <scope>NUCLEOTIDE SEQUENCE</scope>
    <source>
        <strain evidence="1">HMF6543</strain>
    </source>
</reference>
<organism evidence="1 2">
    <name type="scientific">Wocania arenilitoris</name>
    <dbReference type="NCBI Taxonomy" id="2044858"/>
    <lineage>
        <taxon>Bacteria</taxon>
        <taxon>Pseudomonadati</taxon>
        <taxon>Bacteroidota</taxon>
        <taxon>Flavobacteriia</taxon>
        <taxon>Flavobacteriales</taxon>
        <taxon>Flavobacteriaceae</taxon>
        <taxon>Wocania</taxon>
    </lineage>
</organism>
<keyword evidence="2" id="KW-1185">Reference proteome</keyword>
<evidence type="ECO:0000313" key="1">
    <source>
        <dbReference type="EMBL" id="MCF7569114.1"/>
    </source>
</evidence>
<dbReference type="RefSeq" id="WP_237240448.1">
    <property type="nucleotide sequence ID" value="NZ_JAKKDU010000014.1"/>
</dbReference>
<dbReference type="AlphaFoldDB" id="A0AAE3ERS9"/>
<accession>A0AAE3ERS9</accession>
<name>A0AAE3ERS9_9FLAO</name>
<comment type="caution">
    <text evidence="1">The sequence shown here is derived from an EMBL/GenBank/DDBJ whole genome shotgun (WGS) entry which is preliminary data.</text>
</comment>
<dbReference type="PROSITE" id="PS51257">
    <property type="entry name" value="PROKAR_LIPOPROTEIN"/>
    <property type="match status" value="1"/>
</dbReference>
<gene>
    <name evidence="1" type="ORF">L3X37_12170</name>
</gene>
<evidence type="ECO:0008006" key="3">
    <source>
        <dbReference type="Google" id="ProtNLM"/>
    </source>
</evidence>
<dbReference type="Gene3D" id="2.40.128.510">
    <property type="entry name" value="Protein of unknown function DUF4738"/>
    <property type="match status" value="1"/>
</dbReference>